<dbReference type="PANTHER" id="PTHR43066:SF26">
    <property type="entry name" value="RHOMBOID PROTEASE GLPG"/>
    <property type="match status" value="1"/>
</dbReference>
<dbReference type="InterPro" id="IPR035952">
    <property type="entry name" value="Rhomboid-like_sf"/>
</dbReference>
<evidence type="ECO:0000256" key="4">
    <source>
        <dbReference type="ARBA" id="ARBA00022692"/>
    </source>
</evidence>
<reference evidence="9" key="1">
    <citation type="journal article" date="2014" name="Int. J. Syst. Evol. Microbiol.">
        <title>Complete genome sequence of Corynebacterium casei LMG S-19264T (=DSM 44701T), isolated from a smear-ripened cheese.</title>
        <authorList>
            <consortium name="US DOE Joint Genome Institute (JGI-PGF)"/>
            <person name="Walter F."/>
            <person name="Albersmeier A."/>
            <person name="Kalinowski J."/>
            <person name="Ruckert C."/>
        </authorList>
    </citation>
    <scope>NUCLEOTIDE SEQUENCE</scope>
    <source>
        <strain evidence="9">VKM B-1606</strain>
    </source>
</reference>
<dbReference type="EMBL" id="BSFF01000001">
    <property type="protein sequence ID" value="GLK54694.1"/>
    <property type="molecule type" value="Genomic_DNA"/>
</dbReference>
<feature type="transmembrane region" description="Helical" evidence="7">
    <location>
        <begin position="73"/>
        <end position="100"/>
    </location>
</feature>
<dbReference type="Proteomes" id="UP001143400">
    <property type="component" value="Unassembled WGS sequence"/>
</dbReference>
<feature type="transmembrane region" description="Helical" evidence="7">
    <location>
        <begin position="199"/>
        <end position="218"/>
    </location>
</feature>
<dbReference type="EMBL" id="JAFBCY010000002">
    <property type="protein sequence ID" value="MBM7851634.1"/>
    <property type="molecule type" value="Genomic_DNA"/>
</dbReference>
<gene>
    <name evidence="9" type="ORF">GCM10008170_07130</name>
    <name evidence="10" type="ORF">JOD31_001859</name>
</gene>
<keyword evidence="4 7" id="KW-0812">Transmembrane</keyword>
<dbReference type="InterPro" id="IPR022764">
    <property type="entry name" value="Peptidase_S54_rhomboid_dom"/>
</dbReference>
<feature type="transmembrane region" description="Helical" evidence="7">
    <location>
        <begin position="175"/>
        <end position="193"/>
    </location>
</feature>
<evidence type="ECO:0000256" key="7">
    <source>
        <dbReference type="SAM" id="Phobius"/>
    </source>
</evidence>
<evidence type="ECO:0000313" key="10">
    <source>
        <dbReference type="EMBL" id="MBM7851634.1"/>
    </source>
</evidence>
<evidence type="ECO:0000313" key="9">
    <source>
        <dbReference type="EMBL" id="GLK54694.1"/>
    </source>
</evidence>
<keyword evidence="2" id="KW-1003">Cell membrane</keyword>
<evidence type="ECO:0000313" key="12">
    <source>
        <dbReference type="Proteomes" id="UP001143400"/>
    </source>
</evidence>
<dbReference type="SUPFAM" id="SSF144091">
    <property type="entry name" value="Rhomboid-like"/>
    <property type="match status" value="1"/>
</dbReference>
<name>A0A9W6ISD6_9HYPH</name>
<sequence length="249" mass="26963">MFVPFLDDAPHRHIGRPWVTYAFMGVSIAIFVVFQSGLVIDARQASVVSFGLIPSVLFGEAVLPAGYERVPAWATLVTSIVLHGGWLHLIGNMMFLWVFGDNVEDDLGRARYLLFLALCGVGSGLAHAAGAANADAPLVGGSGVVAGVVAAYVMLHPQVKVWVLVFYRIPLRLRAFWIIGAWVVFQAGNALLAGEGAQIAWWAHVGGFLTGGALVVALKRRDVHLFDRGLAERIERRRQPAPTLEERSA</sequence>
<organism evidence="9 12">
    <name type="scientific">Methylopila capsulata</name>
    <dbReference type="NCBI Taxonomy" id="61654"/>
    <lineage>
        <taxon>Bacteria</taxon>
        <taxon>Pseudomonadati</taxon>
        <taxon>Pseudomonadota</taxon>
        <taxon>Alphaproteobacteria</taxon>
        <taxon>Hyphomicrobiales</taxon>
        <taxon>Methylopilaceae</taxon>
        <taxon>Methylopila</taxon>
    </lineage>
</organism>
<keyword evidence="3" id="KW-0997">Cell inner membrane</keyword>
<reference evidence="9" key="3">
    <citation type="submission" date="2023-01" db="EMBL/GenBank/DDBJ databases">
        <authorList>
            <person name="Sun Q."/>
            <person name="Evtushenko L."/>
        </authorList>
    </citation>
    <scope>NUCLEOTIDE SEQUENCE</scope>
    <source>
        <strain evidence="9">VKM B-1606</strain>
    </source>
</reference>
<evidence type="ECO:0000313" key="11">
    <source>
        <dbReference type="Proteomes" id="UP000758856"/>
    </source>
</evidence>
<evidence type="ECO:0000256" key="3">
    <source>
        <dbReference type="ARBA" id="ARBA00022519"/>
    </source>
</evidence>
<evidence type="ECO:0000256" key="5">
    <source>
        <dbReference type="ARBA" id="ARBA00022989"/>
    </source>
</evidence>
<dbReference type="RefSeq" id="WP_204950041.1">
    <property type="nucleotide sequence ID" value="NZ_BSFF01000001.1"/>
</dbReference>
<feature type="transmembrane region" description="Helical" evidence="7">
    <location>
        <begin position="112"/>
        <end position="130"/>
    </location>
</feature>
<evidence type="ECO:0000256" key="6">
    <source>
        <dbReference type="ARBA" id="ARBA00023136"/>
    </source>
</evidence>
<protein>
    <submittedName>
        <fullName evidence="10">Membrane associated rhomboid family serine protease</fullName>
    </submittedName>
    <submittedName>
        <fullName evidence="9">Rhomboid family intramembrane serine protease</fullName>
    </submittedName>
</protein>
<dbReference type="Gene3D" id="1.20.1540.10">
    <property type="entry name" value="Rhomboid-like"/>
    <property type="match status" value="1"/>
</dbReference>
<feature type="domain" description="Peptidase S54 rhomboid" evidence="8">
    <location>
        <begin position="73"/>
        <end position="218"/>
    </location>
</feature>
<proteinExistence type="predicted"/>
<dbReference type="GO" id="GO:0004252">
    <property type="term" value="F:serine-type endopeptidase activity"/>
    <property type="evidence" value="ECO:0007669"/>
    <property type="project" value="InterPro"/>
</dbReference>
<dbReference type="GO" id="GO:0006508">
    <property type="term" value="P:proteolysis"/>
    <property type="evidence" value="ECO:0007669"/>
    <property type="project" value="UniProtKB-KW"/>
</dbReference>
<dbReference type="AlphaFoldDB" id="A0A9W6ISD6"/>
<feature type="transmembrane region" description="Helical" evidence="7">
    <location>
        <begin position="47"/>
        <end position="67"/>
    </location>
</feature>
<reference evidence="10 11" key="2">
    <citation type="submission" date="2021-01" db="EMBL/GenBank/DDBJ databases">
        <title>Genomic Encyclopedia of Type Strains, Phase IV (KMG-IV): sequencing the most valuable type-strain genomes for metagenomic binning, comparative biology and taxonomic classification.</title>
        <authorList>
            <person name="Goeker M."/>
        </authorList>
    </citation>
    <scope>NUCLEOTIDE SEQUENCE [LARGE SCALE GENOMIC DNA]</scope>
    <source>
        <strain evidence="10 11">DSM 6130</strain>
    </source>
</reference>
<comment type="subcellular location">
    <subcellularLocation>
        <location evidence="1">Membrane</location>
        <topology evidence="1">Multi-pass membrane protein</topology>
    </subcellularLocation>
</comment>
<dbReference type="Proteomes" id="UP000758856">
    <property type="component" value="Unassembled WGS sequence"/>
</dbReference>
<evidence type="ECO:0000256" key="2">
    <source>
        <dbReference type="ARBA" id="ARBA00022475"/>
    </source>
</evidence>
<keyword evidence="6 7" id="KW-0472">Membrane</keyword>
<feature type="transmembrane region" description="Helical" evidence="7">
    <location>
        <begin position="136"/>
        <end position="155"/>
    </location>
</feature>
<evidence type="ECO:0000256" key="1">
    <source>
        <dbReference type="ARBA" id="ARBA00004141"/>
    </source>
</evidence>
<dbReference type="Pfam" id="PF01694">
    <property type="entry name" value="Rhomboid"/>
    <property type="match status" value="1"/>
</dbReference>
<evidence type="ECO:0000259" key="8">
    <source>
        <dbReference type="Pfam" id="PF01694"/>
    </source>
</evidence>
<comment type="caution">
    <text evidence="9">The sequence shown here is derived from an EMBL/GenBank/DDBJ whole genome shotgun (WGS) entry which is preliminary data.</text>
</comment>
<keyword evidence="5 7" id="KW-1133">Transmembrane helix</keyword>
<keyword evidence="11" id="KW-1185">Reference proteome</keyword>
<keyword evidence="9" id="KW-0378">Hydrolase</keyword>
<dbReference type="PANTHER" id="PTHR43066">
    <property type="entry name" value="RHOMBOID-RELATED PROTEIN"/>
    <property type="match status" value="1"/>
</dbReference>
<accession>A0A9W6ISD6</accession>
<dbReference type="GO" id="GO:0016020">
    <property type="term" value="C:membrane"/>
    <property type="evidence" value="ECO:0007669"/>
    <property type="project" value="UniProtKB-SubCell"/>
</dbReference>
<feature type="transmembrane region" description="Helical" evidence="7">
    <location>
        <begin position="20"/>
        <end position="40"/>
    </location>
</feature>
<keyword evidence="9" id="KW-0645">Protease</keyword>